<evidence type="ECO:0000259" key="13">
    <source>
        <dbReference type="PROSITE" id="PS50157"/>
    </source>
</evidence>
<dbReference type="FunFam" id="3.30.160.60:FF:000744">
    <property type="entry name" value="zinc finger E-box-binding homeobox 1"/>
    <property type="match status" value="1"/>
</dbReference>
<dbReference type="PROSITE" id="PS00028">
    <property type="entry name" value="ZINC_FINGER_C2H2_1"/>
    <property type="match status" value="8"/>
</dbReference>
<reference evidence="15" key="1">
    <citation type="journal article" date="2023" name="Mol. Biol. Evol.">
        <title>Third-Generation Sequencing Reveals the Adaptive Role of the Epigenome in Three Deep-Sea Polychaetes.</title>
        <authorList>
            <person name="Perez M."/>
            <person name="Aroh O."/>
            <person name="Sun Y."/>
            <person name="Lan Y."/>
            <person name="Juniper S.K."/>
            <person name="Young C.R."/>
            <person name="Angers B."/>
            <person name="Qian P.Y."/>
        </authorList>
    </citation>
    <scope>NUCLEOTIDE SEQUENCE</scope>
    <source>
        <strain evidence="15">R07B-5</strain>
    </source>
</reference>
<evidence type="ECO:0000256" key="5">
    <source>
        <dbReference type="ARBA" id="ARBA00022771"/>
    </source>
</evidence>
<dbReference type="Gene3D" id="2.170.270.10">
    <property type="entry name" value="SET domain"/>
    <property type="match status" value="2"/>
</dbReference>
<dbReference type="InterPro" id="IPR013087">
    <property type="entry name" value="Znf_C2H2_type"/>
</dbReference>
<dbReference type="EMBL" id="JAODUO010000993">
    <property type="protein sequence ID" value="KAK2172100.1"/>
    <property type="molecule type" value="Genomic_DNA"/>
</dbReference>
<dbReference type="InterPro" id="IPR001214">
    <property type="entry name" value="SET_dom"/>
</dbReference>
<dbReference type="Pfam" id="PF00096">
    <property type="entry name" value="zf-C2H2"/>
    <property type="match status" value="7"/>
</dbReference>
<keyword evidence="10" id="KW-0539">Nucleus</keyword>
<dbReference type="FunFam" id="3.30.160.60:FF:000176">
    <property type="entry name" value="zinc finger protein 70"/>
    <property type="match status" value="1"/>
</dbReference>
<keyword evidence="6" id="KW-0862">Zinc</keyword>
<dbReference type="SUPFAM" id="SSF82199">
    <property type="entry name" value="SET domain"/>
    <property type="match status" value="1"/>
</dbReference>
<evidence type="ECO:0000256" key="10">
    <source>
        <dbReference type="ARBA" id="ARBA00023242"/>
    </source>
</evidence>
<dbReference type="PROSITE" id="PS50157">
    <property type="entry name" value="ZINC_FINGER_C2H2_2"/>
    <property type="match status" value="7"/>
</dbReference>
<dbReference type="Pfam" id="PF21549">
    <property type="entry name" value="PRDM2_PR"/>
    <property type="match status" value="2"/>
</dbReference>
<keyword evidence="8" id="KW-0238">DNA-binding</keyword>
<sequence length="706" mass="81623">MARKMNHSQQFQFNQEEFDLRMESLPWISTDSVNIDRYFTKVELEKLCDYEKLRLRNMKRNYETMQLLGFPIQKPHFMLSKREQAKIRRRDEAALAKDEEVDWTPQLEREQENRGKEEGSFFSSVGLGFQKVIPERTVVKSRSGKACYLDDSDSEEFLGYSFGDLEAAEKRCNRKLKRSQRELAKLQSADLQLDEEDEEEQLREKTQDSQAAKGCTEEGKRRYPRRNIVRRNYMEMEVPDDDHYIFCDDCNTEYEGDCPVHGPLVIIKDTEVKAVDLKPGVYRCHFSIPSAGAGVWAEAPVSKGVRFGPYEGVIVEDSEDAHSGYCWQEDQNLLAFQFHGEIFYRTIENVTAHTELLVWYGDEYGQELGITREDYVSKKQNNYRCSSVDSDSACDVCGQLFSRDVYMMTHRQRKHPLADINSNGRRGLYKCKLCLFSDDSVDSFQQHLAAHRHNEGRQLHDTGHQTVTDSHTARQPCMRNTSQSQKAEKKLTNDYQRIKVGGKLHKCDICGTQFTRSGHLKRHKQTHTGEKPYKCDICGTQFTRSGHLKRHKQTHTGEKPYKCDICGTRFTQSGSLQKHRRTHTGEKPYKCDICGTQFTESDNLKTHQRTHTGEKPYKCDICGTQFTQSGHLKTHQRTHTGEKPYKCDICGTQFTQSGDLKKHKRTHTGEKPYKCDICGAQFTQSGDLKKHKRTHTGEKPYKCDSG</sequence>
<dbReference type="GO" id="GO:0000978">
    <property type="term" value="F:RNA polymerase II cis-regulatory region sequence-specific DNA binding"/>
    <property type="evidence" value="ECO:0007669"/>
    <property type="project" value="TreeGrafter"/>
</dbReference>
<dbReference type="PANTHER" id="PTHR24393:SF15">
    <property type="entry name" value="IP01243P-RELATED"/>
    <property type="match status" value="1"/>
</dbReference>
<dbReference type="FunFam" id="3.30.160.60:FF:000557">
    <property type="entry name" value="zinc finger and SCAN domain-containing protein 29"/>
    <property type="match status" value="1"/>
</dbReference>
<keyword evidence="16" id="KW-1185">Reference proteome</keyword>
<dbReference type="GO" id="GO:0008270">
    <property type="term" value="F:zinc ion binding"/>
    <property type="evidence" value="ECO:0007669"/>
    <property type="project" value="UniProtKB-KW"/>
</dbReference>
<dbReference type="SMART" id="SM00355">
    <property type="entry name" value="ZnF_C2H2"/>
    <property type="match status" value="9"/>
</dbReference>
<feature type="region of interest" description="Disordered" evidence="12">
    <location>
        <begin position="459"/>
        <end position="489"/>
    </location>
</feature>
<dbReference type="Gene3D" id="3.30.160.60">
    <property type="entry name" value="Classic Zinc Finger"/>
    <property type="match status" value="7"/>
</dbReference>
<feature type="domain" description="C2H2-type" evidence="13">
    <location>
        <begin position="589"/>
        <end position="616"/>
    </location>
</feature>
<organism evidence="15 16">
    <name type="scientific">Ridgeia piscesae</name>
    <name type="common">Tubeworm</name>
    <dbReference type="NCBI Taxonomy" id="27915"/>
    <lineage>
        <taxon>Eukaryota</taxon>
        <taxon>Metazoa</taxon>
        <taxon>Spiralia</taxon>
        <taxon>Lophotrochozoa</taxon>
        <taxon>Annelida</taxon>
        <taxon>Polychaeta</taxon>
        <taxon>Sedentaria</taxon>
        <taxon>Canalipalpata</taxon>
        <taxon>Sabellida</taxon>
        <taxon>Siboglinidae</taxon>
        <taxon>Ridgeia</taxon>
    </lineage>
</organism>
<evidence type="ECO:0000256" key="2">
    <source>
        <dbReference type="ARBA" id="ARBA00006991"/>
    </source>
</evidence>
<keyword evidence="5 11" id="KW-0863">Zinc-finger</keyword>
<dbReference type="InterPro" id="IPR003655">
    <property type="entry name" value="aKRAB"/>
</dbReference>
<feature type="domain" description="C2H2-type" evidence="13">
    <location>
        <begin position="645"/>
        <end position="672"/>
    </location>
</feature>
<dbReference type="GO" id="GO:0005634">
    <property type="term" value="C:nucleus"/>
    <property type="evidence" value="ECO:0007669"/>
    <property type="project" value="UniProtKB-SubCell"/>
</dbReference>
<dbReference type="PANTHER" id="PTHR24393">
    <property type="entry name" value="ZINC FINGER PROTEIN"/>
    <property type="match status" value="1"/>
</dbReference>
<dbReference type="SUPFAM" id="SSF57667">
    <property type="entry name" value="beta-beta-alpha zinc fingers"/>
    <property type="match status" value="4"/>
</dbReference>
<protein>
    <recommendedName>
        <fullName evidence="17">Histone-lysine N-methyltransferase PRDM9-like</fullName>
    </recommendedName>
</protein>
<dbReference type="InterPro" id="IPR036236">
    <property type="entry name" value="Znf_C2H2_sf"/>
</dbReference>
<evidence type="ECO:0000256" key="3">
    <source>
        <dbReference type="ARBA" id="ARBA00022723"/>
    </source>
</evidence>
<evidence type="ECO:0000313" key="15">
    <source>
        <dbReference type="EMBL" id="KAK2172100.1"/>
    </source>
</evidence>
<feature type="domain" description="C2H2-type" evidence="13">
    <location>
        <begin position="673"/>
        <end position="700"/>
    </location>
</feature>
<keyword evidence="3" id="KW-0479">Metal-binding</keyword>
<evidence type="ECO:0000256" key="7">
    <source>
        <dbReference type="ARBA" id="ARBA00023015"/>
    </source>
</evidence>
<dbReference type="InterPro" id="IPR046341">
    <property type="entry name" value="SET_dom_sf"/>
</dbReference>
<dbReference type="AlphaFoldDB" id="A0AAD9KJ32"/>
<dbReference type="Proteomes" id="UP001209878">
    <property type="component" value="Unassembled WGS sequence"/>
</dbReference>
<keyword evidence="4" id="KW-0677">Repeat</keyword>
<evidence type="ECO:0000256" key="8">
    <source>
        <dbReference type="ARBA" id="ARBA00023125"/>
    </source>
</evidence>
<keyword evidence="9" id="KW-0804">Transcription</keyword>
<evidence type="ECO:0008006" key="17">
    <source>
        <dbReference type="Google" id="ProtNLM"/>
    </source>
</evidence>
<feature type="domain" description="C2H2-type" evidence="13">
    <location>
        <begin position="533"/>
        <end position="560"/>
    </location>
</feature>
<gene>
    <name evidence="15" type="ORF">NP493_992g02006</name>
</gene>
<dbReference type="GO" id="GO:0001228">
    <property type="term" value="F:DNA-binding transcription activator activity, RNA polymerase II-specific"/>
    <property type="evidence" value="ECO:0007669"/>
    <property type="project" value="TreeGrafter"/>
</dbReference>
<name>A0AAD9KJ32_RIDPI</name>
<proteinExistence type="inferred from homology"/>
<feature type="domain" description="KRAB-related" evidence="14">
    <location>
        <begin position="27"/>
        <end position="90"/>
    </location>
</feature>
<dbReference type="PROSITE" id="PS50806">
    <property type="entry name" value="KRAB_RELATED"/>
    <property type="match status" value="1"/>
</dbReference>
<evidence type="ECO:0000256" key="12">
    <source>
        <dbReference type="SAM" id="MobiDB-lite"/>
    </source>
</evidence>
<comment type="similarity">
    <text evidence="2">Belongs to the krueppel C2H2-type zinc-finger protein family.</text>
</comment>
<evidence type="ECO:0000256" key="11">
    <source>
        <dbReference type="PROSITE-ProRule" id="PRU00042"/>
    </source>
</evidence>
<evidence type="ECO:0000256" key="4">
    <source>
        <dbReference type="ARBA" id="ARBA00022737"/>
    </source>
</evidence>
<dbReference type="FunFam" id="3.30.160.60:FF:000912">
    <property type="entry name" value="Zinc finger protein 660"/>
    <property type="match status" value="1"/>
</dbReference>
<evidence type="ECO:0000256" key="1">
    <source>
        <dbReference type="ARBA" id="ARBA00004123"/>
    </source>
</evidence>
<feature type="region of interest" description="Disordered" evidence="12">
    <location>
        <begin position="190"/>
        <end position="218"/>
    </location>
</feature>
<feature type="domain" description="C2H2-type" evidence="13">
    <location>
        <begin position="617"/>
        <end position="644"/>
    </location>
</feature>
<feature type="domain" description="C2H2-type" evidence="13">
    <location>
        <begin position="505"/>
        <end position="532"/>
    </location>
</feature>
<keyword evidence="7" id="KW-0805">Transcription regulation</keyword>
<evidence type="ECO:0000256" key="6">
    <source>
        <dbReference type="ARBA" id="ARBA00022833"/>
    </source>
</evidence>
<feature type="compositionally biased region" description="Acidic residues" evidence="12">
    <location>
        <begin position="192"/>
        <end position="201"/>
    </location>
</feature>
<dbReference type="FunFam" id="3.30.160.60:FF:002343">
    <property type="entry name" value="Zinc finger protein 33A"/>
    <property type="match status" value="3"/>
</dbReference>
<accession>A0AAD9KJ32</accession>
<evidence type="ECO:0000256" key="9">
    <source>
        <dbReference type="ARBA" id="ARBA00023163"/>
    </source>
</evidence>
<feature type="domain" description="C2H2-type" evidence="13">
    <location>
        <begin position="561"/>
        <end position="588"/>
    </location>
</feature>
<comment type="caution">
    <text evidence="15">The sequence shown here is derived from an EMBL/GenBank/DDBJ whole genome shotgun (WGS) entry which is preliminary data.</text>
</comment>
<evidence type="ECO:0000259" key="14">
    <source>
        <dbReference type="PROSITE" id="PS50806"/>
    </source>
</evidence>
<evidence type="ECO:0000313" key="16">
    <source>
        <dbReference type="Proteomes" id="UP001209878"/>
    </source>
</evidence>
<comment type="subcellular location">
    <subcellularLocation>
        <location evidence="1">Nucleus</location>
    </subcellularLocation>
</comment>